<protein>
    <submittedName>
        <fullName evidence="2">Excinuclease ATPase subunit</fullName>
    </submittedName>
</protein>
<dbReference type="Proteomes" id="UP001459204">
    <property type="component" value="Unassembled WGS sequence"/>
</dbReference>
<keyword evidence="1" id="KW-0732">Signal</keyword>
<evidence type="ECO:0000313" key="3">
    <source>
        <dbReference type="Proteomes" id="UP001459204"/>
    </source>
</evidence>
<reference evidence="2 3" key="1">
    <citation type="submission" date="2024-04" db="EMBL/GenBank/DDBJ databases">
        <title>Draft genome sequence of Pseudoxanthomonas putridarboris WD12.</title>
        <authorList>
            <person name="Oh J."/>
        </authorList>
    </citation>
    <scope>NUCLEOTIDE SEQUENCE [LARGE SCALE GENOMIC DNA]</scope>
    <source>
        <strain evidence="2 3">WD12</strain>
    </source>
</reference>
<feature type="chain" id="PRO_5047103414" evidence="1">
    <location>
        <begin position="22"/>
        <end position="146"/>
    </location>
</feature>
<evidence type="ECO:0000313" key="2">
    <source>
        <dbReference type="EMBL" id="MEL1264388.1"/>
    </source>
</evidence>
<dbReference type="RefSeq" id="WP_341725571.1">
    <property type="nucleotide sequence ID" value="NZ_JBBWWT010000003.1"/>
</dbReference>
<keyword evidence="3" id="KW-1185">Reference proteome</keyword>
<comment type="caution">
    <text evidence="2">The sequence shown here is derived from an EMBL/GenBank/DDBJ whole genome shotgun (WGS) entry which is preliminary data.</text>
</comment>
<proteinExistence type="predicted"/>
<feature type="signal peptide" evidence="1">
    <location>
        <begin position="1"/>
        <end position="21"/>
    </location>
</feature>
<dbReference type="EMBL" id="JBBWWT010000003">
    <property type="protein sequence ID" value="MEL1264388.1"/>
    <property type="molecule type" value="Genomic_DNA"/>
</dbReference>
<sequence>MKRILAATLLSLAVAAPHAVAADTRLELPLQELIDSPQAKAAGIDGSVRFYLAGQSHPAVASRMGEDVSNKKTNGVGKSDVESCNWVALSVLKAFQEKAKSMGANAVIDITSYFKKNEFRSATNYECHAGNIMSGVALKGTYAKLK</sequence>
<organism evidence="2 3">
    <name type="scientific">Pseudoxanthomonas putridarboris</name>
    <dbReference type="NCBI Taxonomy" id="752605"/>
    <lineage>
        <taxon>Bacteria</taxon>
        <taxon>Pseudomonadati</taxon>
        <taxon>Pseudomonadota</taxon>
        <taxon>Gammaproteobacteria</taxon>
        <taxon>Lysobacterales</taxon>
        <taxon>Lysobacteraceae</taxon>
        <taxon>Pseudoxanthomonas</taxon>
    </lineage>
</organism>
<evidence type="ECO:0000256" key="1">
    <source>
        <dbReference type="SAM" id="SignalP"/>
    </source>
</evidence>
<gene>
    <name evidence="2" type="ORF">AAD027_08400</name>
</gene>
<accession>A0ABU9IZI4</accession>
<name>A0ABU9IZI4_9GAMM</name>